<protein>
    <recommendedName>
        <fullName evidence="3">Protein kinase domain-containing protein</fullName>
    </recommendedName>
</protein>
<evidence type="ECO:0000256" key="1">
    <source>
        <dbReference type="ARBA" id="ARBA00022741"/>
    </source>
</evidence>
<dbReference type="PROSITE" id="PS50011">
    <property type="entry name" value="PROTEIN_KINASE_DOM"/>
    <property type="match status" value="1"/>
</dbReference>
<feature type="domain" description="Protein kinase" evidence="3">
    <location>
        <begin position="222"/>
        <end position="494"/>
    </location>
</feature>
<name>A0ABN9VGG8_9DINO</name>
<keyword evidence="5" id="KW-1185">Reference proteome</keyword>
<proteinExistence type="predicted"/>
<dbReference type="SUPFAM" id="SSF56112">
    <property type="entry name" value="Protein kinase-like (PK-like)"/>
    <property type="match status" value="1"/>
</dbReference>
<sequence>MSSTRAGQLPPASSRGIVEAYVTRMASQLPEDFAIATLVPWDSPHKPGRLATPDAAHAGHWDAREIASLVSGCSSLLVPCTLETKHEKRMIRSLLKQIEPNSDLCVALLQLLEIPDDMNREYVEVLMARHDVLLALGADVVILDPSDDQDRLCAELNQARAWLEAHVQRAQCEVDMGADAKAQAVLEYHHELLWESFPKAMMHAFPPIDHNLVETTTSVGDFLLMHRLSTVSGNVILARRSESEEVILKVYDKADFITARDVENIYSELRFLRDELRHPHIVKCICVIHSFSRVYLALQVGGKRNLKQHLLNQPGYRLDLQDAVDCTAQIAGALAFCHSRDIVHRQVSLDHVVVDDQSETPFCRLVDFFAATRCVEWTPSTTVCGDLPSIAPEMVLEASYVAKPADCWSLGVVLLEVAGGMGSTRQAVGWPDDAELELAAAGIRNFFSCRGSHARALAAMGGVRSRAVLARLSGLLEPEPAARAVAGAYTHSCIDL</sequence>
<dbReference type="PANTHER" id="PTHR24346">
    <property type="entry name" value="MAP/MICROTUBULE AFFINITY-REGULATING KINASE"/>
    <property type="match status" value="1"/>
</dbReference>
<dbReference type="PANTHER" id="PTHR24346:SF30">
    <property type="entry name" value="MATERNAL EMBRYONIC LEUCINE ZIPPER KINASE"/>
    <property type="match status" value="1"/>
</dbReference>
<evidence type="ECO:0000259" key="3">
    <source>
        <dbReference type="PROSITE" id="PS50011"/>
    </source>
</evidence>
<accession>A0ABN9VGG8</accession>
<dbReference type="Pfam" id="PF00069">
    <property type="entry name" value="Pkinase"/>
    <property type="match status" value="1"/>
</dbReference>
<dbReference type="InterPro" id="IPR011009">
    <property type="entry name" value="Kinase-like_dom_sf"/>
</dbReference>
<keyword evidence="2" id="KW-0067">ATP-binding</keyword>
<comment type="caution">
    <text evidence="4">The sequence shown here is derived from an EMBL/GenBank/DDBJ whole genome shotgun (WGS) entry which is preliminary data.</text>
</comment>
<evidence type="ECO:0000313" key="4">
    <source>
        <dbReference type="EMBL" id="CAK0872274.1"/>
    </source>
</evidence>
<organism evidence="4 5">
    <name type="scientific">Prorocentrum cordatum</name>
    <dbReference type="NCBI Taxonomy" id="2364126"/>
    <lineage>
        <taxon>Eukaryota</taxon>
        <taxon>Sar</taxon>
        <taxon>Alveolata</taxon>
        <taxon>Dinophyceae</taxon>
        <taxon>Prorocentrales</taxon>
        <taxon>Prorocentraceae</taxon>
        <taxon>Prorocentrum</taxon>
    </lineage>
</organism>
<dbReference type="Gene3D" id="1.10.510.10">
    <property type="entry name" value="Transferase(Phosphotransferase) domain 1"/>
    <property type="match status" value="1"/>
</dbReference>
<gene>
    <name evidence="4" type="ORF">PCOR1329_LOCUS57789</name>
</gene>
<reference evidence="4" key="1">
    <citation type="submission" date="2023-10" db="EMBL/GenBank/DDBJ databases">
        <authorList>
            <person name="Chen Y."/>
            <person name="Shah S."/>
            <person name="Dougan E. K."/>
            <person name="Thang M."/>
            <person name="Chan C."/>
        </authorList>
    </citation>
    <scope>NUCLEOTIDE SEQUENCE [LARGE SCALE GENOMIC DNA]</scope>
</reference>
<keyword evidence="1" id="KW-0547">Nucleotide-binding</keyword>
<evidence type="ECO:0000313" key="5">
    <source>
        <dbReference type="Proteomes" id="UP001189429"/>
    </source>
</evidence>
<evidence type="ECO:0000256" key="2">
    <source>
        <dbReference type="ARBA" id="ARBA00022840"/>
    </source>
</evidence>
<dbReference type="InterPro" id="IPR000719">
    <property type="entry name" value="Prot_kinase_dom"/>
</dbReference>
<dbReference type="EMBL" id="CAUYUJ010017154">
    <property type="protein sequence ID" value="CAK0872274.1"/>
    <property type="molecule type" value="Genomic_DNA"/>
</dbReference>
<dbReference type="Proteomes" id="UP001189429">
    <property type="component" value="Unassembled WGS sequence"/>
</dbReference>